<accession>A0A2Z4JSD1</accession>
<organism evidence="2 3">
    <name type="scientific">Polynucleobacter paneuropaeus</name>
    <dbReference type="NCBI Taxonomy" id="2527775"/>
    <lineage>
        <taxon>Bacteria</taxon>
        <taxon>Pseudomonadati</taxon>
        <taxon>Pseudomonadota</taxon>
        <taxon>Betaproteobacteria</taxon>
        <taxon>Burkholderiales</taxon>
        <taxon>Burkholderiaceae</taxon>
        <taxon>Polynucleobacter</taxon>
    </lineage>
</organism>
<evidence type="ECO:0000256" key="1">
    <source>
        <dbReference type="SAM" id="Phobius"/>
    </source>
</evidence>
<feature type="transmembrane region" description="Helical" evidence="1">
    <location>
        <begin position="44"/>
        <end position="66"/>
    </location>
</feature>
<dbReference type="EMBL" id="CP030085">
    <property type="protein sequence ID" value="AWW49212.1"/>
    <property type="molecule type" value="Genomic_DNA"/>
</dbReference>
<sequence length="70" mass="7839">MQSMFKFHDMRDRISKIAGFFGMVVSITVAFYLIFPAGQTQSKFAMFLVSLGIGIALSVLTFKALLKSQR</sequence>
<gene>
    <name evidence="2" type="ORF">Pas1_01765</name>
</gene>
<name>A0A2Z4JSD1_9BURK</name>
<proteinExistence type="predicted"/>
<dbReference type="Proteomes" id="UP000248592">
    <property type="component" value="Chromosome"/>
</dbReference>
<dbReference type="AlphaFoldDB" id="A0A2Z4JSD1"/>
<protein>
    <submittedName>
        <fullName evidence="2">Uncharacterized protein</fullName>
    </submittedName>
</protein>
<evidence type="ECO:0000313" key="2">
    <source>
        <dbReference type="EMBL" id="AWW49212.1"/>
    </source>
</evidence>
<keyword evidence="1" id="KW-0812">Transmembrane</keyword>
<reference evidence="3" key="1">
    <citation type="submission" date="2018-06" db="EMBL/GenBank/DDBJ databases">
        <title>Description of a new Polynucleobacter species.</title>
        <authorList>
            <person name="Hahn M.W."/>
        </authorList>
    </citation>
    <scope>NUCLEOTIDE SEQUENCE [LARGE SCALE GENOMIC DNA]</scope>
    <source>
        <strain evidence="3">MG-25-Pas1-D2</strain>
    </source>
</reference>
<keyword evidence="1" id="KW-0472">Membrane</keyword>
<evidence type="ECO:0000313" key="3">
    <source>
        <dbReference type="Proteomes" id="UP000248592"/>
    </source>
</evidence>
<feature type="transmembrane region" description="Helical" evidence="1">
    <location>
        <begin position="20"/>
        <end position="38"/>
    </location>
</feature>
<keyword evidence="1" id="KW-1133">Transmembrane helix</keyword>